<dbReference type="EMBL" id="BLAE01000010">
    <property type="protein sequence ID" value="GES08382.1"/>
    <property type="molecule type" value="Genomic_DNA"/>
</dbReference>
<dbReference type="GO" id="GO:0008840">
    <property type="term" value="F:4-hydroxy-tetrahydrodipicolinate synthase activity"/>
    <property type="evidence" value="ECO:0007669"/>
    <property type="project" value="TreeGrafter"/>
</dbReference>
<gene>
    <name evidence="3" type="ORF">Amac_019780</name>
</gene>
<comment type="similarity">
    <text evidence="1">Belongs to the DapA family.</text>
</comment>
<evidence type="ECO:0000256" key="2">
    <source>
        <dbReference type="ARBA" id="ARBA00023239"/>
    </source>
</evidence>
<dbReference type="RefSeq" id="WP_155353993.1">
    <property type="nucleotide sequence ID" value="NZ_BAAAHL010000038.1"/>
</dbReference>
<dbReference type="SUPFAM" id="SSF51569">
    <property type="entry name" value="Aldolase"/>
    <property type="match status" value="1"/>
</dbReference>
<protein>
    <recommendedName>
        <fullName evidence="5">Dihydrodipicolinate synthase family protein</fullName>
    </recommendedName>
</protein>
<keyword evidence="2" id="KW-0456">Lyase</keyword>
<dbReference type="CDD" id="cd00408">
    <property type="entry name" value="DHDPS-like"/>
    <property type="match status" value="1"/>
</dbReference>
<reference evidence="3 4" key="1">
    <citation type="submission" date="2019-10" db="EMBL/GenBank/DDBJ databases">
        <title>Whole genome shotgun sequence of Acrocarpospora macrocephala NBRC 16266.</title>
        <authorList>
            <person name="Ichikawa N."/>
            <person name="Kimura A."/>
            <person name="Kitahashi Y."/>
            <person name="Komaki H."/>
            <person name="Oguchi A."/>
        </authorList>
    </citation>
    <scope>NUCLEOTIDE SEQUENCE [LARGE SCALE GENOMIC DNA]</scope>
    <source>
        <strain evidence="3 4">NBRC 16266</strain>
    </source>
</reference>
<dbReference type="SMART" id="SM01130">
    <property type="entry name" value="DHDPS"/>
    <property type="match status" value="1"/>
</dbReference>
<name>A0A5M3WK41_9ACTN</name>
<evidence type="ECO:0000313" key="4">
    <source>
        <dbReference type="Proteomes" id="UP000331127"/>
    </source>
</evidence>
<dbReference type="Pfam" id="PF00701">
    <property type="entry name" value="DHDPS"/>
    <property type="match status" value="1"/>
</dbReference>
<dbReference type="Gene3D" id="3.20.20.70">
    <property type="entry name" value="Aldolase class I"/>
    <property type="match status" value="1"/>
</dbReference>
<dbReference type="InterPro" id="IPR002220">
    <property type="entry name" value="DapA-like"/>
</dbReference>
<evidence type="ECO:0000256" key="1">
    <source>
        <dbReference type="ARBA" id="ARBA00007592"/>
    </source>
</evidence>
<sequence>MARYNRDEAREWGRQQLVGVVNCTIPSFTADLRNINEKAIRHDTRLAIEHGFVGTLGVSEVAISISEYHDFLRIIKDEAGDRLIVVHHASFGNLEQNIEALQGAEDAGAELVLLSYPPNFYPETEQEIFDYTKAVCDATNLAVMLFPMYLWGFGSRIHPSDIPVALIRRLLDACPNIAAIKAEGGFPGVQSVIECHRHFGDEVVISMPIEGDLIPLSQIMPIQLSATSNHEFYGPTIPHVFDLLRAGKYDDAAKIYWQLHPARQVARALSPTIHGGYFINRQAWKFQGWLQGYNGGPLRQPTQRIHDQQMTALRKGLIDAGLNPSMEPLREFFIGRNPL</sequence>
<accession>A0A5M3WK41</accession>
<proteinExistence type="inferred from homology"/>
<organism evidence="3 4">
    <name type="scientific">Acrocarpospora macrocephala</name>
    <dbReference type="NCBI Taxonomy" id="150177"/>
    <lineage>
        <taxon>Bacteria</taxon>
        <taxon>Bacillati</taxon>
        <taxon>Actinomycetota</taxon>
        <taxon>Actinomycetes</taxon>
        <taxon>Streptosporangiales</taxon>
        <taxon>Streptosporangiaceae</taxon>
        <taxon>Acrocarpospora</taxon>
    </lineage>
</organism>
<dbReference type="Proteomes" id="UP000331127">
    <property type="component" value="Unassembled WGS sequence"/>
</dbReference>
<keyword evidence="4" id="KW-1185">Reference proteome</keyword>
<comment type="caution">
    <text evidence="3">The sequence shown here is derived from an EMBL/GenBank/DDBJ whole genome shotgun (WGS) entry which is preliminary data.</text>
</comment>
<dbReference type="OrthoDB" id="9778880at2"/>
<evidence type="ECO:0000313" key="3">
    <source>
        <dbReference type="EMBL" id="GES08382.1"/>
    </source>
</evidence>
<dbReference type="PANTHER" id="PTHR12128:SF66">
    <property type="entry name" value="4-HYDROXY-2-OXOGLUTARATE ALDOLASE, MITOCHONDRIAL"/>
    <property type="match status" value="1"/>
</dbReference>
<dbReference type="InterPro" id="IPR013785">
    <property type="entry name" value="Aldolase_TIM"/>
</dbReference>
<dbReference type="PANTHER" id="PTHR12128">
    <property type="entry name" value="DIHYDRODIPICOLINATE SYNTHASE"/>
    <property type="match status" value="1"/>
</dbReference>
<evidence type="ECO:0008006" key="5">
    <source>
        <dbReference type="Google" id="ProtNLM"/>
    </source>
</evidence>
<dbReference type="AlphaFoldDB" id="A0A5M3WK41"/>